<proteinExistence type="predicted"/>
<reference evidence="1" key="2">
    <citation type="journal article" date="2015" name="Fish Shellfish Immunol.">
        <title>Early steps in the European eel (Anguilla anguilla)-Vibrio vulnificus interaction in the gills: Role of the RtxA13 toxin.</title>
        <authorList>
            <person name="Callol A."/>
            <person name="Pajuelo D."/>
            <person name="Ebbesson L."/>
            <person name="Teles M."/>
            <person name="MacKenzie S."/>
            <person name="Amaro C."/>
        </authorList>
    </citation>
    <scope>NUCLEOTIDE SEQUENCE</scope>
</reference>
<dbReference type="EMBL" id="GBXM01047244">
    <property type="protein sequence ID" value="JAH61333.1"/>
    <property type="molecule type" value="Transcribed_RNA"/>
</dbReference>
<organism evidence="1">
    <name type="scientific">Anguilla anguilla</name>
    <name type="common">European freshwater eel</name>
    <name type="synonym">Muraena anguilla</name>
    <dbReference type="NCBI Taxonomy" id="7936"/>
    <lineage>
        <taxon>Eukaryota</taxon>
        <taxon>Metazoa</taxon>
        <taxon>Chordata</taxon>
        <taxon>Craniata</taxon>
        <taxon>Vertebrata</taxon>
        <taxon>Euteleostomi</taxon>
        <taxon>Actinopterygii</taxon>
        <taxon>Neopterygii</taxon>
        <taxon>Teleostei</taxon>
        <taxon>Anguilliformes</taxon>
        <taxon>Anguillidae</taxon>
        <taxon>Anguilla</taxon>
    </lineage>
</organism>
<sequence>MAAVYPTLQPSFVVVTL</sequence>
<accession>A0A0E9UEN6</accession>
<dbReference type="EMBL" id="GBXM01044321">
    <property type="protein sequence ID" value="JAH64256.1"/>
    <property type="molecule type" value="Transcribed_RNA"/>
</dbReference>
<name>A0A0E9UEN6_ANGAN</name>
<reference evidence="1" key="1">
    <citation type="submission" date="2014-11" db="EMBL/GenBank/DDBJ databases">
        <authorList>
            <person name="Amaro Gonzalez C."/>
        </authorList>
    </citation>
    <scope>NUCLEOTIDE SEQUENCE</scope>
</reference>
<protein>
    <submittedName>
        <fullName evidence="1">Uncharacterized protein</fullName>
    </submittedName>
</protein>
<evidence type="ECO:0000313" key="1">
    <source>
        <dbReference type="EMBL" id="JAH64256.1"/>
    </source>
</evidence>
<dbReference type="AlphaFoldDB" id="A0A0E9UEN6"/>